<organism evidence="2 3">
    <name type="scientific">Natronospirillum operosum</name>
    <dbReference type="NCBI Taxonomy" id="2759953"/>
    <lineage>
        <taxon>Bacteria</taxon>
        <taxon>Pseudomonadati</taxon>
        <taxon>Pseudomonadota</taxon>
        <taxon>Gammaproteobacteria</taxon>
        <taxon>Oceanospirillales</taxon>
        <taxon>Natronospirillaceae</taxon>
        <taxon>Natronospirillum</taxon>
    </lineage>
</organism>
<evidence type="ECO:0000259" key="1">
    <source>
        <dbReference type="Pfam" id="PF23947"/>
    </source>
</evidence>
<dbReference type="EMBL" id="SRMF01000002">
    <property type="protein sequence ID" value="TGG93853.1"/>
    <property type="molecule type" value="Genomic_DNA"/>
</dbReference>
<sequence length="293" mass="32549">MSKALAAALAKLSRADNGVLAGSSLTAAQRRAADDFARRTGAVALQRSGRGTVYRVLQPAVVEQHWRHLSPDGLVSDGQSAPEDQPARAGHIGQFRDSKGGQHGHDHHYVLLKATLPDLSWQNEQGGQLALGEQTRLQGAAALDVSFETGWQCPGALWLVENQALFDRTDWLPDDSASLIYYRGQLSRALLAWLQRLQVGGALVFFADYDGVGLSNYCRLHEALNPPPQFWLMPQWAEKLQRYGQPQLWKTQLDTWLAAEEYLWAHCSDAELMELLVQMRAQGLALEQEAVWL</sequence>
<evidence type="ECO:0000313" key="3">
    <source>
        <dbReference type="Proteomes" id="UP000297475"/>
    </source>
</evidence>
<protein>
    <submittedName>
        <fullName evidence="2">DUF2399 domain-containing protein</fullName>
    </submittedName>
</protein>
<feature type="domain" description="DUF7281" evidence="1">
    <location>
        <begin position="157"/>
        <end position="290"/>
    </location>
</feature>
<comment type="caution">
    <text evidence="2">The sequence shown here is derived from an EMBL/GenBank/DDBJ whole genome shotgun (WGS) entry which is preliminary data.</text>
</comment>
<evidence type="ECO:0000313" key="2">
    <source>
        <dbReference type="EMBL" id="TGG93853.1"/>
    </source>
</evidence>
<proteinExistence type="predicted"/>
<dbReference type="AlphaFoldDB" id="A0A4Z0WCL8"/>
<name>A0A4Z0WCL8_9GAMM</name>
<gene>
    <name evidence="2" type="ORF">E4656_06560</name>
</gene>
<dbReference type="RefSeq" id="WP_135482361.1">
    <property type="nucleotide sequence ID" value="NZ_SRMF01000002.1"/>
</dbReference>
<dbReference type="Pfam" id="PF23947">
    <property type="entry name" value="DUF7281"/>
    <property type="match status" value="1"/>
</dbReference>
<keyword evidence="3" id="KW-1185">Reference proteome</keyword>
<dbReference type="Proteomes" id="UP000297475">
    <property type="component" value="Unassembled WGS sequence"/>
</dbReference>
<accession>A0A4Z0WCL8</accession>
<dbReference type="OrthoDB" id="8587166at2"/>
<dbReference type="InterPro" id="IPR055705">
    <property type="entry name" value="DUF7281"/>
</dbReference>
<reference evidence="2 3" key="1">
    <citation type="submission" date="2019-04" db="EMBL/GenBank/DDBJ databases">
        <title>Natronospirillum operosus gen. nov., sp. nov., a haloalkaliphilic satellite isolated from decaying biomass of laboratory culture of cyanobacterium Geitlerinema sp. and proposal of Natronospirillaceae fam. nov. and Saccharospirillaceae fam. nov.</title>
        <authorList>
            <person name="Kevbrin V."/>
            <person name="Boltyanskaya Y."/>
            <person name="Koziaeva V."/>
            <person name="Grouzdev D.S."/>
            <person name="Park M."/>
            <person name="Cho J."/>
        </authorList>
    </citation>
    <scope>NUCLEOTIDE SEQUENCE [LARGE SCALE GENOMIC DNA]</scope>
    <source>
        <strain evidence="2 3">G-116</strain>
    </source>
</reference>